<evidence type="ECO:0000313" key="1">
    <source>
        <dbReference type="EMBL" id="VFU59960.1"/>
    </source>
</evidence>
<dbReference type="SUPFAM" id="SSF53098">
    <property type="entry name" value="Ribonuclease H-like"/>
    <property type="match status" value="1"/>
</dbReference>
<organism evidence="1">
    <name type="scientific">Salix viminalis</name>
    <name type="common">Common osier</name>
    <name type="synonym">Basket willow</name>
    <dbReference type="NCBI Taxonomy" id="40686"/>
    <lineage>
        <taxon>Eukaryota</taxon>
        <taxon>Viridiplantae</taxon>
        <taxon>Streptophyta</taxon>
        <taxon>Embryophyta</taxon>
        <taxon>Tracheophyta</taxon>
        <taxon>Spermatophyta</taxon>
        <taxon>Magnoliopsida</taxon>
        <taxon>eudicotyledons</taxon>
        <taxon>Gunneridae</taxon>
        <taxon>Pentapetalae</taxon>
        <taxon>rosids</taxon>
        <taxon>fabids</taxon>
        <taxon>Malpighiales</taxon>
        <taxon>Salicaceae</taxon>
        <taxon>Saliceae</taxon>
        <taxon>Salix</taxon>
    </lineage>
</organism>
<name>A0A6N2MZT4_SALVM</name>
<dbReference type="AlphaFoldDB" id="A0A6N2MZT4"/>
<dbReference type="EMBL" id="CAADRP010002040">
    <property type="protein sequence ID" value="VFU59960.1"/>
    <property type="molecule type" value="Genomic_DNA"/>
</dbReference>
<dbReference type="PANTHER" id="PTHR32166:SF122">
    <property type="entry name" value="OS09G0499600 PROTEIN"/>
    <property type="match status" value="1"/>
</dbReference>
<protein>
    <recommendedName>
        <fullName evidence="2">HAT C-terminal dimerisation domain-containing protein</fullName>
    </recommendedName>
</protein>
<reference evidence="1" key="1">
    <citation type="submission" date="2019-03" db="EMBL/GenBank/DDBJ databases">
        <authorList>
            <person name="Mank J."/>
            <person name="Almeida P."/>
        </authorList>
    </citation>
    <scope>NUCLEOTIDE SEQUENCE</scope>
    <source>
        <strain evidence="1">78183</strain>
    </source>
</reference>
<evidence type="ECO:0008006" key="2">
    <source>
        <dbReference type="Google" id="ProtNLM"/>
    </source>
</evidence>
<sequence length="273" mass="31891">MSSWHNKVATHFLSLQCLLKFKKELRQMFTCTKWVESSHGKSRVGKEIAAIILQDNDFWPRCAHIINVSEPLVRVLRLADSEEKPSMGYLYEAMDKAKEAIKIRLKNRMSQYGPYIRIIDARWISNFIVHYMQQDIVPDCDTQDNISAQIEEYKRAIGLFGVTMAIRQREKLNPVSWWEQFGIDTPELQKFAIRNKRCFRSISLDNIDLLNEWICEEPGLLDGDDINDEETCVNEENELGGDDQLLECLVDDFPYVPQPDQDPYFYINDVEDV</sequence>
<dbReference type="PANTHER" id="PTHR32166">
    <property type="entry name" value="OSJNBA0013A04.12 PROTEIN"/>
    <property type="match status" value="1"/>
</dbReference>
<accession>A0A6N2MZT4</accession>
<gene>
    <name evidence="1" type="ORF">SVIM_LOCUS442968</name>
</gene>
<proteinExistence type="predicted"/>
<dbReference type="InterPro" id="IPR012337">
    <property type="entry name" value="RNaseH-like_sf"/>
</dbReference>